<evidence type="ECO:0000256" key="2">
    <source>
        <dbReference type="ARBA" id="ARBA00022840"/>
    </source>
</evidence>
<feature type="compositionally biased region" description="Basic residues" evidence="4">
    <location>
        <begin position="482"/>
        <end position="494"/>
    </location>
</feature>
<feature type="region of interest" description="Disordered" evidence="4">
    <location>
        <begin position="456"/>
        <end position="494"/>
    </location>
</feature>
<dbReference type="InterPro" id="IPR003593">
    <property type="entry name" value="AAA+_ATPase"/>
</dbReference>
<dbReference type="RefSeq" id="WP_034630412.1">
    <property type="nucleotide sequence ID" value="NZ_AXNT01000071.1"/>
</dbReference>
<dbReference type="AlphaFoldDB" id="A0A0A0B5A1"/>
<evidence type="ECO:0000313" key="7">
    <source>
        <dbReference type="Proteomes" id="UP000029833"/>
    </source>
</evidence>
<keyword evidence="1 3" id="KW-0547">Nucleotide-binding</keyword>
<feature type="domain" description="FtsK" evidence="5">
    <location>
        <begin position="210"/>
        <end position="387"/>
    </location>
</feature>
<dbReference type="Proteomes" id="UP000029833">
    <property type="component" value="Unassembled WGS sequence"/>
</dbReference>
<dbReference type="Gene3D" id="3.40.50.300">
    <property type="entry name" value="P-loop containing nucleotide triphosphate hydrolases"/>
    <property type="match status" value="1"/>
</dbReference>
<keyword evidence="2 3" id="KW-0067">ATP-binding</keyword>
<dbReference type="SUPFAM" id="SSF52540">
    <property type="entry name" value="P-loop containing nucleoside triphosphate hydrolases"/>
    <property type="match status" value="1"/>
</dbReference>
<protein>
    <recommendedName>
        <fullName evidence="5">FtsK domain-containing protein</fullName>
    </recommendedName>
</protein>
<dbReference type="STRING" id="1408250.Q760_16115"/>
<evidence type="ECO:0000256" key="1">
    <source>
        <dbReference type="ARBA" id="ARBA00022741"/>
    </source>
</evidence>
<dbReference type="PANTHER" id="PTHR22683:SF41">
    <property type="entry name" value="DNA TRANSLOCASE FTSK"/>
    <property type="match status" value="1"/>
</dbReference>
<comment type="caution">
    <text evidence="6">The sequence shown here is derived from an EMBL/GenBank/DDBJ whole genome shotgun (WGS) entry which is preliminary data.</text>
</comment>
<dbReference type="EMBL" id="AXNT01000071">
    <property type="protein sequence ID" value="KGM02005.1"/>
    <property type="molecule type" value="Genomic_DNA"/>
</dbReference>
<keyword evidence="7" id="KW-1185">Reference proteome</keyword>
<dbReference type="Pfam" id="PF01580">
    <property type="entry name" value="FtsK_SpoIIIE"/>
    <property type="match status" value="1"/>
</dbReference>
<dbReference type="InterPro" id="IPR050206">
    <property type="entry name" value="FtsK/SpoIIIE/SftA"/>
</dbReference>
<dbReference type="GO" id="GO:0005524">
    <property type="term" value="F:ATP binding"/>
    <property type="evidence" value="ECO:0007669"/>
    <property type="project" value="UniProtKB-UniRule"/>
</dbReference>
<reference evidence="6 7" key="1">
    <citation type="submission" date="2013-10" db="EMBL/GenBank/DDBJ databases">
        <authorList>
            <person name="Wang G."/>
            <person name="Zhuang W."/>
        </authorList>
    </citation>
    <scope>NUCLEOTIDE SEQUENCE [LARGE SCALE GENOMIC DNA]</scope>
    <source>
        <strain evidence="6 7">DSM 20118</strain>
    </source>
</reference>
<dbReference type="SMART" id="SM00382">
    <property type="entry name" value="AAA"/>
    <property type="match status" value="1"/>
</dbReference>
<sequence length="494" mass="52526">MTETNTPAGDAGTAAVLAVLAWRLLRLVFTPFHRRVWVYACLVLGMAERAHGAGVLGATALASPLAWWLLRTSWAPASAWYAARETEHRAGRYSRERSQAARAVLAHLNLDAEVVVASFPFGDELTVRIPHGGTRAQVLNAAPALREALGYLTLNAADDDAPGVVKLNGVTRDLLSDPLEGPAPVAADGWEAAAGSWVTVALDRNGKDVELPLFLPAAGGLRYLIAGASGSGKSSCQTQLTVAAIRSGARVWLADPKQTEMAGFRPWAERYATTPDGIVEMLEALCVEMRARQGALAGQFQSCWTLADGPVVLLVVDELSAVTMCGDKKLKERGLRALEDLAARSRSAGITLILTTQQPTTDVIPSVIRSNLDIRIGHRVMTATVSDVIIPGSARDGLGAPHDIPGSYDRSGRLTCAGVFYLDGMGPRTLARAWYIPQAEVPDILTGAGVLPVVRPAQEASRDRAPSPTSSAGEPDAARPERRPRRRRTPAPGA</sequence>
<accession>A0A0A0B5A1</accession>
<evidence type="ECO:0000256" key="3">
    <source>
        <dbReference type="PROSITE-ProRule" id="PRU00289"/>
    </source>
</evidence>
<evidence type="ECO:0000259" key="5">
    <source>
        <dbReference type="PROSITE" id="PS50901"/>
    </source>
</evidence>
<name>A0A0A0B5A1_9CELL</name>
<dbReference type="PANTHER" id="PTHR22683">
    <property type="entry name" value="SPORULATION PROTEIN RELATED"/>
    <property type="match status" value="1"/>
</dbReference>
<gene>
    <name evidence="6" type="ORF">Q760_16115</name>
</gene>
<dbReference type="InterPro" id="IPR027417">
    <property type="entry name" value="P-loop_NTPase"/>
</dbReference>
<dbReference type="InterPro" id="IPR002543">
    <property type="entry name" value="FtsK_dom"/>
</dbReference>
<dbReference type="OrthoDB" id="9807790at2"/>
<evidence type="ECO:0000256" key="4">
    <source>
        <dbReference type="SAM" id="MobiDB-lite"/>
    </source>
</evidence>
<dbReference type="PROSITE" id="PS50901">
    <property type="entry name" value="FTSK"/>
    <property type="match status" value="1"/>
</dbReference>
<organism evidence="6 7">
    <name type="scientific">Cellulomonas cellasea DSM 20118</name>
    <dbReference type="NCBI Taxonomy" id="1408250"/>
    <lineage>
        <taxon>Bacteria</taxon>
        <taxon>Bacillati</taxon>
        <taxon>Actinomycetota</taxon>
        <taxon>Actinomycetes</taxon>
        <taxon>Micrococcales</taxon>
        <taxon>Cellulomonadaceae</taxon>
        <taxon>Cellulomonas</taxon>
    </lineage>
</organism>
<feature type="binding site" evidence="3">
    <location>
        <begin position="227"/>
        <end position="234"/>
    </location>
    <ligand>
        <name>ATP</name>
        <dbReference type="ChEBI" id="CHEBI:30616"/>
    </ligand>
</feature>
<proteinExistence type="predicted"/>
<dbReference type="GO" id="GO:0003677">
    <property type="term" value="F:DNA binding"/>
    <property type="evidence" value="ECO:0007669"/>
    <property type="project" value="InterPro"/>
</dbReference>
<evidence type="ECO:0000313" key="6">
    <source>
        <dbReference type="EMBL" id="KGM02005.1"/>
    </source>
</evidence>